<dbReference type="Proteomes" id="UP001358586">
    <property type="component" value="Chromosome 11"/>
</dbReference>
<protein>
    <recommendedName>
        <fullName evidence="1">RNase H type-1 domain-containing protein</fullName>
    </recommendedName>
</protein>
<gene>
    <name evidence="2" type="ORF">PVK06_040607</name>
</gene>
<comment type="caution">
    <text evidence="2">The sequence shown here is derived from an EMBL/GenBank/DDBJ whole genome shotgun (WGS) entry which is preliminary data.</text>
</comment>
<organism evidence="2 3">
    <name type="scientific">Gossypium arboreum</name>
    <name type="common">Tree cotton</name>
    <name type="synonym">Gossypium nanking</name>
    <dbReference type="NCBI Taxonomy" id="29729"/>
    <lineage>
        <taxon>Eukaryota</taxon>
        <taxon>Viridiplantae</taxon>
        <taxon>Streptophyta</taxon>
        <taxon>Embryophyta</taxon>
        <taxon>Tracheophyta</taxon>
        <taxon>Spermatophyta</taxon>
        <taxon>Magnoliopsida</taxon>
        <taxon>eudicotyledons</taxon>
        <taxon>Gunneridae</taxon>
        <taxon>Pentapetalae</taxon>
        <taxon>rosids</taxon>
        <taxon>malvids</taxon>
        <taxon>Malvales</taxon>
        <taxon>Malvaceae</taxon>
        <taxon>Malvoideae</taxon>
        <taxon>Gossypium</taxon>
    </lineage>
</organism>
<dbReference type="Pfam" id="PF13456">
    <property type="entry name" value="RVT_3"/>
    <property type="match status" value="1"/>
</dbReference>
<evidence type="ECO:0000313" key="2">
    <source>
        <dbReference type="EMBL" id="KAK5785983.1"/>
    </source>
</evidence>
<keyword evidence="3" id="KW-1185">Reference proteome</keyword>
<feature type="domain" description="RNase H type-1" evidence="1">
    <location>
        <begin position="2"/>
        <end position="54"/>
    </location>
</feature>
<name>A0ABR0N6R3_GOSAR</name>
<proteinExistence type="predicted"/>
<evidence type="ECO:0000313" key="3">
    <source>
        <dbReference type="Proteomes" id="UP001358586"/>
    </source>
</evidence>
<dbReference type="EMBL" id="JARKNE010000011">
    <property type="protein sequence ID" value="KAK5785983.1"/>
    <property type="molecule type" value="Genomic_DNA"/>
</dbReference>
<accession>A0ABR0N6R3</accession>
<sequence length="83" mass="9715">MDSLIVTQLIRNIARHHSTILRVIIMILQQFWDVKVHYTYREGNKVVDGLTTMAYLYPLDVHSFVQPSQEVLNHVHDDNIGRT</sequence>
<evidence type="ECO:0000259" key="1">
    <source>
        <dbReference type="Pfam" id="PF13456"/>
    </source>
</evidence>
<reference evidence="2 3" key="1">
    <citation type="submission" date="2023-03" db="EMBL/GenBank/DDBJ databases">
        <title>WGS of Gossypium arboreum.</title>
        <authorList>
            <person name="Yu D."/>
        </authorList>
    </citation>
    <scope>NUCLEOTIDE SEQUENCE [LARGE SCALE GENOMIC DNA]</scope>
    <source>
        <tissue evidence="2">Leaf</tissue>
    </source>
</reference>
<dbReference type="InterPro" id="IPR002156">
    <property type="entry name" value="RNaseH_domain"/>
</dbReference>